<evidence type="ECO:0000256" key="1">
    <source>
        <dbReference type="SAM" id="Phobius"/>
    </source>
</evidence>
<accession>A0A292IJ90</accession>
<dbReference type="Proteomes" id="UP000261764">
    <property type="component" value="Chromosome I"/>
</dbReference>
<keyword evidence="1" id="KW-0812">Transmembrane</keyword>
<evidence type="ECO:0000313" key="3">
    <source>
        <dbReference type="Proteomes" id="UP000261764"/>
    </source>
</evidence>
<proteinExistence type="predicted"/>
<keyword evidence="1" id="KW-1133">Transmembrane helix</keyword>
<keyword evidence="3" id="KW-1185">Reference proteome</keyword>
<protein>
    <submittedName>
        <fullName evidence="2">Uncharacterized protein</fullName>
    </submittedName>
</protein>
<feature type="transmembrane region" description="Helical" evidence="1">
    <location>
        <begin position="12"/>
        <end position="35"/>
    </location>
</feature>
<keyword evidence="1" id="KW-0472">Membrane</keyword>
<feature type="transmembrane region" description="Helical" evidence="1">
    <location>
        <begin position="47"/>
        <end position="65"/>
    </location>
</feature>
<dbReference type="EMBL" id="HG937516">
    <property type="protein sequence ID" value="CDN40622.1"/>
    <property type="molecule type" value="Genomic_DNA"/>
</dbReference>
<gene>
    <name evidence="2" type="ORF">MAMA39_05040</name>
</gene>
<organism evidence="2 3">
    <name type="scientific">Mycoplasma amphoriforme A39</name>
    <dbReference type="NCBI Taxonomy" id="572419"/>
    <lineage>
        <taxon>Bacteria</taxon>
        <taxon>Bacillati</taxon>
        <taxon>Mycoplasmatota</taxon>
        <taxon>Mollicutes</taxon>
        <taxon>Mycoplasmataceae</taxon>
        <taxon>Mycoplasma</taxon>
    </lineage>
</organism>
<sequence>MWLWSCLWLWSWSWSSWVAVTGGFVVVGFSLWSWWSWSWWSWSWSSWVAVTVGFVVVGFLLWSWWSWSWLWSCSWSWSWSSCGAAGNVFSISDLFLVPEVSPDGVVLLRLLVVVLHAELTPATNGIAKASPVNKIFFFSFNFVINVIS</sequence>
<reference evidence="2 3" key="1">
    <citation type="journal article" date="2015" name="Clin. Infect. Dis.">
        <title>Genomic Investigations unmask Mycoplasma amphoriforme, a new respiratory pathogen.</title>
        <authorList>
            <person name="Gillespie S.H."/>
            <person name="Ling C.L."/>
            <person name="Oravcova K."/>
            <person name="Pinheiro M."/>
            <person name="Wells L."/>
            <person name="Bryant J.M."/>
            <person name="McHugh T.D."/>
            <person name="Bebear C."/>
            <person name="Webster D."/>
            <person name="Harris S.R."/>
            <person name="Seth-Smith H.M."/>
            <person name="Thomson N.R."/>
        </authorList>
    </citation>
    <scope>NUCLEOTIDE SEQUENCE [LARGE SCALE GENOMIC DNA]</scope>
    <source>
        <strain evidence="2 3">A39</strain>
    </source>
</reference>
<evidence type="ECO:0000313" key="2">
    <source>
        <dbReference type="EMBL" id="CDN40622.1"/>
    </source>
</evidence>
<dbReference type="AlphaFoldDB" id="A0A292IJ90"/>
<dbReference type="KEGG" id="mamp:MAMA39_05040"/>
<name>A0A292IJ90_9MOLU</name>